<sequence length="82" mass="9842">MVVLVMKLLASQEFESWYDWRSEAVVVYWSRIEQLTSLGNETRSVPPSHIGMYLGLEVESPRPRLRELPDWWTERFNGMWLR</sequence>
<reference evidence="1" key="1">
    <citation type="submission" date="2020-08" db="EMBL/GenBank/DDBJ databases">
        <title>Multicomponent nature underlies the extraordinary mechanical properties of spider dragline silk.</title>
        <authorList>
            <person name="Kono N."/>
            <person name="Nakamura H."/>
            <person name="Mori M."/>
            <person name="Yoshida Y."/>
            <person name="Ohtoshi R."/>
            <person name="Malay A.D."/>
            <person name="Moran D.A.P."/>
            <person name="Tomita M."/>
            <person name="Numata K."/>
            <person name="Arakawa K."/>
        </authorList>
    </citation>
    <scope>NUCLEOTIDE SEQUENCE</scope>
</reference>
<name>A0A8X6S901_TRICX</name>
<accession>A0A8X6S901</accession>
<protein>
    <submittedName>
        <fullName evidence="1">Uncharacterized protein</fullName>
    </submittedName>
</protein>
<evidence type="ECO:0000313" key="1">
    <source>
        <dbReference type="EMBL" id="GFY07018.1"/>
    </source>
</evidence>
<dbReference type="EMBL" id="BMAU01021266">
    <property type="protein sequence ID" value="GFY07018.1"/>
    <property type="molecule type" value="Genomic_DNA"/>
</dbReference>
<dbReference type="AlphaFoldDB" id="A0A8X6S901"/>
<gene>
    <name evidence="1" type="ORF">TNCV_4202891</name>
</gene>
<proteinExistence type="predicted"/>
<comment type="caution">
    <text evidence="1">The sequence shown here is derived from an EMBL/GenBank/DDBJ whole genome shotgun (WGS) entry which is preliminary data.</text>
</comment>
<evidence type="ECO:0000313" key="2">
    <source>
        <dbReference type="Proteomes" id="UP000887159"/>
    </source>
</evidence>
<keyword evidence="2" id="KW-1185">Reference proteome</keyword>
<organism evidence="1 2">
    <name type="scientific">Trichonephila clavipes</name>
    <name type="common">Golden silk orbweaver</name>
    <name type="synonym">Nephila clavipes</name>
    <dbReference type="NCBI Taxonomy" id="2585209"/>
    <lineage>
        <taxon>Eukaryota</taxon>
        <taxon>Metazoa</taxon>
        <taxon>Ecdysozoa</taxon>
        <taxon>Arthropoda</taxon>
        <taxon>Chelicerata</taxon>
        <taxon>Arachnida</taxon>
        <taxon>Araneae</taxon>
        <taxon>Araneomorphae</taxon>
        <taxon>Entelegynae</taxon>
        <taxon>Araneoidea</taxon>
        <taxon>Nephilidae</taxon>
        <taxon>Trichonephila</taxon>
    </lineage>
</organism>
<dbReference type="Proteomes" id="UP000887159">
    <property type="component" value="Unassembled WGS sequence"/>
</dbReference>